<reference evidence="10 11" key="1">
    <citation type="submission" date="2013-11" db="EMBL/GenBank/DDBJ databases">
        <title>Genome sequencing of Stegodyphus mimosarum.</title>
        <authorList>
            <person name="Bechsgaard J."/>
        </authorList>
    </citation>
    <scope>NUCLEOTIDE SEQUENCE [LARGE SCALE GENOMIC DNA]</scope>
</reference>
<proteinExistence type="predicted"/>
<feature type="non-terminal residue" evidence="10">
    <location>
        <position position="313"/>
    </location>
</feature>
<accession>A0A087T5C6</accession>
<dbReference type="Gene3D" id="1.10.472.80">
    <property type="entry name" value="Ypt/Rab-GAP domain of gyp1p, domain 3"/>
    <property type="match status" value="1"/>
</dbReference>
<dbReference type="InterPro" id="IPR035969">
    <property type="entry name" value="Rab-GAP_TBC_sf"/>
</dbReference>
<evidence type="ECO:0000313" key="10">
    <source>
        <dbReference type="EMBL" id="KFM60315.1"/>
    </source>
</evidence>
<protein>
    <submittedName>
        <fullName evidence="10">WD repeat-containing protein 67</fullName>
    </submittedName>
</protein>
<keyword evidence="4" id="KW-0853">WD repeat</keyword>
<evidence type="ECO:0000256" key="1">
    <source>
        <dbReference type="ARBA" id="ARBA00004138"/>
    </source>
</evidence>
<evidence type="ECO:0000256" key="7">
    <source>
        <dbReference type="ARBA" id="ARBA00023212"/>
    </source>
</evidence>
<dbReference type="InterPro" id="IPR051570">
    <property type="entry name" value="TBC1_cilium_biogenesis"/>
</dbReference>
<evidence type="ECO:0000256" key="2">
    <source>
        <dbReference type="ARBA" id="ARBA00004245"/>
    </source>
</evidence>
<keyword evidence="8" id="KW-0966">Cell projection</keyword>
<evidence type="ECO:0000256" key="4">
    <source>
        <dbReference type="ARBA" id="ARBA00022574"/>
    </source>
</evidence>
<dbReference type="Proteomes" id="UP000054359">
    <property type="component" value="Unassembled WGS sequence"/>
</dbReference>
<evidence type="ECO:0000313" key="11">
    <source>
        <dbReference type="Proteomes" id="UP000054359"/>
    </source>
</evidence>
<keyword evidence="11" id="KW-1185">Reference proteome</keyword>
<comment type="subcellular location">
    <subcellularLocation>
        <location evidence="1">Cell projection</location>
        <location evidence="1">Cilium</location>
    </subcellularLocation>
    <subcellularLocation>
        <location evidence="2">Cytoplasm</location>
        <location evidence="2">Cytoskeleton</location>
    </subcellularLocation>
</comment>
<dbReference type="Pfam" id="PF00566">
    <property type="entry name" value="RabGAP-TBC"/>
    <property type="match status" value="1"/>
</dbReference>
<dbReference type="GO" id="GO:0060271">
    <property type="term" value="P:cilium assembly"/>
    <property type="evidence" value="ECO:0007669"/>
    <property type="project" value="TreeGrafter"/>
</dbReference>
<gene>
    <name evidence="10" type="ORF">X975_18654</name>
</gene>
<evidence type="ECO:0000256" key="6">
    <source>
        <dbReference type="ARBA" id="ARBA00023054"/>
    </source>
</evidence>
<dbReference type="PANTHER" id="PTHR19853">
    <property type="entry name" value="WD REPEAT CONTAINING PROTEIN 3 WDR3"/>
    <property type="match status" value="1"/>
</dbReference>
<keyword evidence="7" id="KW-0206">Cytoskeleton</keyword>
<evidence type="ECO:0000256" key="5">
    <source>
        <dbReference type="ARBA" id="ARBA00022737"/>
    </source>
</evidence>
<organism evidence="10 11">
    <name type="scientific">Stegodyphus mimosarum</name>
    <name type="common">African social velvet spider</name>
    <dbReference type="NCBI Taxonomy" id="407821"/>
    <lineage>
        <taxon>Eukaryota</taxon>
        <taxon>Metazoa</taxon>
        <taxon>Ecdysozoa</taxon>
        <taxon>Arthropoda</taxon>
        <taxon>Chelicerata</taxon>
        <taxon>Arachnida</taxon>
        <taxon>Araneae</taxon>
        <taxon>Araneomorphae</taxon>
        <taxon>Entelegynae</taxon>
        <taxon>Eresoidea</taxon>
        <taxon>Eresidae</taxon>
        <taxon>Stegodyphus</taxon>
    </lineage>
</organism>
<dbReference type="AlphaFoldDB" id="A0A087T5C6"/>
<dbReference type="OrthoDB" id="6417311at2759"/>
<keyword evidence="3" id="KW-0963">Cytoplasm</keyword>
<evidence type="ECO:0000259" key="9">
    <source>
        <dbReference type="PROSITE" id="PS50086"/>
    </source>
</evidence>
<dbReference type="SUPFAM" id="SSF47923">
    <property type="entry name" value="Ypt/Rab-GAP domain of gyp1p"/>
    <property type="match status" value="1"/>
</dbReference>
<dbReference type="STRING" id="407821.A0A087T5C6"/>
<evidence type="ECO:0000256" key="3">
    <source>
        <dbReference type="ARBA" id="ARBA00022490"/>
    </source>
</evidence>
<keyword evidence="5" id="KW-0677">Repeat</keyword>
<dbReference type="PANTHER" id="PTHR19853:SF1">
    <property type="entry name" value="TBC1 DOMAIN FAMILY MEMBER 31"/>
    <property type="match status" value="1"/>
</dbReference>
<evidence type="ECO:0000256" key="8">
    <source>
        <dbReference type="ARBA" id="ARBA00023273"/>
    </source>
</evidence>
<dbReference type="GO" id="GO:0036064">
    <property type="term" value="C:ciliary basal body"/>
    <property type="evidence" value="ECO:0007669"/>
    <property type="project" value="TreeGrafter"/>
</dbReference>
<dbReference type="EMBL" id="KK113492">
    <property type="protein sequence ID" value="KFM60315.1"/>
    <property type="molecule type" value="Genomic_DNA"/>
</dbReference>
<keyword evidence="6" id="KW-0175">Coiled coil</keyword>
<dbReference type="InterPro" id="IPR000195">
    <property type="entry name" value="Rab-GAP-TBC_dom"/>
</dbReference>
<name>A0A087T5C6_STEMI</name>
<dbReference type="PROSITE" id="PS50086">
    <property type="entry name" value="TBC_RABGAP"/>
    <property type="match status" value="1"/>
</dbReference>
<feature type="domain" description="Rab-GAP TBC" evidence="9">
    <location>
        <begin position="1"/>
        <end position="131"/>
    </location>
</feature>
<sequence length="313" mass="36742">MNPGVQKTFARIMSMLVCWHPIIHEIEYYQCIAFPFIKVFHKSPVRCFEILVTLIGSWCQNWFLFCPFPPFNILCVIENIISYHDQKLMRHFMQLNISAEIYGWNLLQTSFSEVFNKRQWLKLWDNIFSNRIGFLMYCAAAFNIVMRDVLLRCKTLEQFKGCYRKHGISASILIQKAYDLQQSSPPEIDPEPVVGSFASIPKGAYPTFFQMSQMNIDLQTLTRKRIIDQEVHFMQQREDALEITHNYLKELQDLQLLRRKFLLDCIDWTDVDALEVLHKKLIKVQNLIQSNLTDQVAMLKGLIGENIFGDGKE</sequence>